<feature type="coiled-coil region" evidence="10">
    <location>
        <begin position="772"/>
        <end position="799"/>
    </location>
</feature>
<keyword evidence="15" id="KW-1185">Reference proteome</keyword>
<evidence type="ECO:0000256" key="8">
    <source>
        <dbReference type="ARBA" id="ARBA00022840"/>
    </source>
</evidence>
<feature type="compositionally biased region" description="Polar residues" evidence="11">
    <location>
        <begin position="806"/>
        <end position="815"/>
    </location>
</feature>
<dbReference type="NCBIfam" id="TIGR01587">
    <property type="entry name" value="cas3_core"/>
    <property type="match status" value="1"/>
</dbReference>
<dbReference type="Pfam" id="PF18395">
    <property type="entry name" value="Cas3_C"/>
    <property type="match status" value="1"/>
</dbReference>
<keyword evidence="10" id="KW-0175">Coiled coil</keyword>
<dbReference type="EMBL" id="JACCFO010000001">
    <property type="protein sequence ID" value="NYI96514.1"/>
    <property type="molecule type" value="Genomic_DNA"/>
</dbReference>
<dbReference type="AlphaFoldDB" id="A0A853BP15"/>
<evidence type="ECO:0000256" key="4">
    <source>
        <dbReference type="ARBA" id="ARBA00022723"/>
    </source>
</evidence>
<keyword evidence="5" id="KW-0547">Nucleotide-binding</keyword>
<keyword evidence="14" id="KW-0255">Endonuclease</keyword>
<dbReference type="GO" id="GO:0003724">
    <property type="term" value="F:RNA helicase activity"/>
    <property type="evidence" value="ECO:0007669"/>
    <property type="project" value="TreeGrafter"/>
</dbReference>
<organism evidence="14 15">
    <name type="scientific">Streptomonospora nanhaiensis</name>
    <dbReference type="NCBI Taxonomy" id="1323731"/>
    <lineage>
        <taxon>Bacteria</taxon>
        <taxon>Bacillati</taxon>
        <taxon>Actinomycetota</taxon>
        <taxon>Actinomycetes</taxon>
        <taxon>Streptosporangiales</taxon>
        <taxon>Nocardiopsidaceae</taxon>
        <taxon>Streptomonospora</taxon>
    </lineage>
</organism>
<evidence type="ECO:0000313" key="14">
    <source>
        <dbReference type="EMBL" id="NYI96514.1"/>
    </source>
</evidence>
<evidence type="ECO:0000256" key="10">
    <source>
        <dbReference type="SAM" id="Coils"/>
    </source>
</evidence>
<feature type="domain" description="Helicase ATP-binding" evidence="12">
    <location>
        <begin position="294"/>
        <end position="487"/>
    </location>
</feature>
<name>A0A853BP15_9ACTN</name>
<protein>
    <submittedName>
        <fullName evidence="14">CRISPR-associated helicase Cas3/CRISPR-associated endonuclease Cas3-HD</fullName>
    </submittedName>
</protein>
<dbReference type="PANTHER" id="PTHR47963">
    <property type="entry name" value="DEAD-BOX ATP-DEPENDENT RNA HELICASE 47, MITOCHONDRIAL"/>
    <property type="match status" value="1"/>
</dbReference>
<dbReference type="Pfam" id="PF18019">
    <property type="entry name" value="Cas3_HD"/>
    <property type="match status" value="1"/>
</dbReference>
<dbReference type="GO" id="GO:0046872">
    <property type="term" value="F:metal ion binding"/>
    <property type="evidence" value="ECO:0007669"/>
    <property type="project" value="UniProtKB-KW"/>
</dbReference>
<dbReference type="InterPro" id="IPR011545">
    <property type="entry name" value="DEAD/DEAH_box_helicase_dom"/>
</dbReference>
<dbReference type="InterPro" id="IPR038257">
    <property type="entry name" value="CRISPR-assoc_Cas3_HD_sf"/>
</dbReference>
<dbReference type="PROSITE" id="PS51643">
    <property type="entry name" value="HD_CAS3"/>
    <property type="match status" value="1"/>
</dbReference>
<dbReference type="Pfam" id="PF22590">
    <property type="entry name" value="Cas3-like_C_2"/>
    <property type="match status" value="1"/>
</dbReference>
<evidence type="ECO:0000256" key="11">
    <source>
        <dbReference type="SAM" id="MobiDB-lite"/>
    </source>
</evidence>
<dbReference type="InterPro" id="IPR050547">
    <property type="entry name" value="DEAD_box_RNA_helicases"/>
</dbReference>
<dbReference type="SUPFAM" id="SSF52540">
    <property type="entry name" value="P-loop containing nucleoside triphosphate hydrolases"/>
    <property type="match status" value="1"/>
</dbReference>
<dbReference type="SUPFAM" id="SSF109604">
    <property type="entry name" value="HD-domain/PDEase-like"/>
    <property type="match status" value="1"/>
</dbReference>
<dbReference type="SMART" id="SM00490">
    <property type="entry name" value="HELICc"/>
    <property type="match status" value="1"/>
</dbReference>
<evidence type="ECO:0000313" key="15">
    <source>
        <dbReference type="Proteomes" id="UP000575985"/>
    </source>
</evidence>
<keyword evidence="8" id="KW-0067">ATP-binding</keyword>
<proteinExistence type="inferred from homology"/>
<evidence type="ECO:0000256" key="9">
    <source>
        <dbReference type="ARBA" id="ARBA00023118"/>
    </source>
</evidence>
<feature type="region of interest" description="Disordered" evidence="11">
    <location>
        <begin position="806"/>
        <end position="825"/>
    </location>
</feature>
<comment type="similarity">
    <text evidence="2">In the central section; belongs to the CRISPR-associated helicase Cas3 family.</text>
</comment>
<dbReference type="InterPro" id="IPR027417">
    <property type="entry name" value="P-loop_NTPase"/>
</dbReference>
<dbReference type="GO" id="GO:0016787">
    <property type="term" value="F:hydrolase activity"/>
    <property type="evidence" value="ECO:0007669"/>
    <property type="project" value="UniProtKB-KW"/>
</dbReference>
<dbReference type="GO" id="GO:0005524">
    <property type="term" value="F:ATP binding"/>
    <property type="evidence" value="ECO:0007669"/>
    <property type="project" value="UniProtKB-KW"/>
</dbReference>
<dbReference type="Gene3D" id="3.40.50.300">
    <property type="entry name" value="P-loop containing nucleotide triphosphate hydrolases"/>
    <property type="match status" value="2"/>
</dbReference>
<gene>
    <name evidence="14" type="ORF">HNR12_002791</name>
</gene>
<dbReference type="InterPro" id="IPR001650">
    <property type="entry name" value="Helicase_C-like"/>
</dbReference>
<dbReference type="SMART" id="SM00487">
    <property type="entry name" value="DEXDc"/>
    <property type="match status" value="1"/>
</dbReference>
<comment type="similarity">
    <text evidence="1">In the N-terminal section; belongs to the CRISPR-associated nuclease Cas3-HD family.</text>
</comment>
<dbReference type="GO" id="GO:0003723">
    <property type="term" value="F:RNA binding"/>
    <property type="evidence" value="ECO:0007669"/>
    <property type="project" value="TreeGrafter"/>
</dbReference>
<feature type="domain" description="HD Cas3-type" evidence="13">
    <location>
        <begin position="28"/>
        <end position="224"/>
    </location>
</feature>
<dbReference type="GO" id="GO:0051607">
    <property type="term" value="P:defense response to virus"/>
    <property type="evidence" value="ECO:0007669"/>
    <property type="project" value="UniProtKB-KW"/>
</dbReference>
<evidence type="ECO:0000259" key="13">
    <source>
        <dbReference type="PROSITE" id="PS51643"/>
    </source>
</evidence>
<keyword evidence="6" id="KW-0378">Hydrolase</keyword>
<dbReference type="NCBIfam" id="TIGR01596">
    <property type="entry name" value="cas3_HD"/>
    <property type="match status" value="1"/>
</dbReference>
<comment type="caution">
    <text evidence="14">The sequence shown here is derived from an EMBL/GenBank/DDBJ whole genome shotgun (WGS) entry which is preliminary data.</text>
</comment>
<keyword evidence="7" id="KW-0347">Helicase</keyword>
<dbReference type="InterPro" id="IPR006474">
    <property type="entry name" value="Helicase_Cas3_CRISPR-ass_core"/>
</dbReference>
<dbReference type="Proteomes" id="UP000575985">
    <property type="component" value="Unassembled WGS sequence"/>
</dbReference>
<dbReference type="GO" id="GO:0004519">
    <property type="term" value="F:endonuclease activity"/>
    <property type="evidence" value="ECO:0007669"/>
    <property type="project" value="UniProtKB-KW"/>
</dbReference>
<dbReference type="CDD" id="cd09641">
    <property type="entry name" value="Cas3''_I"/>
    <property type="match status" value="1"/>
</dbReference>
<dbReference type="InterPro" id="IPR014001">
    <property type="entry name" value="Helicase_ATP-bd"/>
</dbReference>
<dbReference type="CDD" id="cd17930">
    <property type="entry name" value="DEXHc_cas3"/>
    <property type="match status" value="1"/>
</dbReference>
<accession>A0A853BP15</accession>
<evidence type="ECO:0000256" key="5">
    <source>
        <dbReference type="ARBA" id="ARBA00022741"/>
    </source>
</evidence>
<dbReference type="PANTHER" id="PTHR47963:SF9">
    <property type="entry name" value="CRISPR-ASSOCIATED ENDONUCLEASE_HELICASE CAS3"/>
    <property type="match status" value="1"/>
</dbReference>
<dbReference type="RefSeq" id="WP_179767865.1">
    <property type="nucleotide sequence ID" value="NZ_JACCFO010000001.1"/>
</dbReference>
<evidence type="ECO:0000256" key="2">
    <source>
        <dbReference type="ARBA" id="ARBA00009046"/>
    </source>
</evidence>
<reference evidence="14 15" key="1">
    <citation type="submission" date="2020-07" db="EMBL/GenBank/DDBJ databases">
        <title>Sequencing the genomes of 1000 actinobacteria strains.</title>
        <authorList>
            <person name="Klenk H.-P."/>
        </authorList>
    </citation>
    <scope>NUCLEOTIDE SEQUENCE [LARGE SCALE GENOMIC DNA]</scope>
    <source>
        <strain evidence="14 15">DSM 45927</strain>
    </source>
</reference>
<evidence type="ECO:0000256" key="3">
    <source>
        <dbReference type="ARBA" id="ARBA00022722"/>
    </source>
</evidence>
<dbReference type="Gene3D" id="1.10.3210.30">
    <property type="match status" value="1"/>
</dbReference>
<evidence type="ECO:0000256" key="1">
    <source>
        <dbReference type="ARBA" id="ARBA00006847"/>
    </source>
</evidence>
<evidence type="ECO:0000256" key="7">
    <source>
        <dbReference type="ARBA" id="ARBA00022806"/>
    </source>
</evidence>
<dbReference type="PROSITE" id="PS51192">
    <property type="entry name" value="HELICASE_ATP_BIND_1"/>
    <property type="match status" value="1"/>
</dbReference>
<dbReference type="InterPro" id="IPR041372">
    <property type="entry name" value="Cas3_C"/>
</dbReference>
<keyword evidence="3" id="KW-0540">Nuclease</keyword>
<keyword evidence="9" id="KW-0051">Antiviral defense</keyword>
<dbReference type="Pfam" id="PF00270">
    <property type="entry name" value="DEAD"/>
    <property type="match status" value="1"/>
</dbReference>
<sequence length="942" mass="102700">MGDPSGFSHAALAVWGKTGEGSRNPRISPEEWHPLVAHMVDTMEVAKQVWEHYLSAAFRDRFAEGLGVSGVDAHKTARSLFLWLAALHDLGKCAPGFQNQSQLHVRRATEALPFPGAPENHPHNLVSAHLLYAFTAEAGWAHEASAWVANVVGGHHGVFPQPGSAETPLRTTQIGGAEWRTVQRELFQMITRLADVPLGLLADHVPSIGSQLTCAGAVILCDWLASNEDLFHYSGPWTEDYPKLAAARARDFQRLMQLEDVWRPARPASAPRLYADRFGIREPRDTQTAAYEVAAEMDRPGLAIIEAPTGEGKTEAALAMAEVLAARFGFNGLFFGLPTQATGNQIFDRVLDKWLQRLPQDPLPTVGLVHGKASRHKRYHDLPLGGIGEHGEATPTASQWMRGSKKALLCPITVGTVDQLLFAGVSAPHVMLRHLALANKVVVIDEVHAYDAYMSHILHRVLHWLGQHRVPVILLSATLPPAQREALIAAYTGSPADVPAEGYPQITHVPAPLPEERAAASSFFAPSSAESPRPTARVRVAKRTEDRAADLAVELRPESGAGDLARLSGEIAERTAGGGCVLVLRNTVVRTQQTYEALRKFFPANELTLAHARFTAADRAALDERLRTGFGPPVPDAVTGEVAENQHRPARHVVVASQVAEQSLDVDFDLVVTDLAPVDLLVQRAGRLHRHRRPRRPAGLSSPVLVVTGYTGRSDGGPPSFPTSDGKPYPHHFLLRTLAVLRECDRVHIPDDVPGLIDQVYGGTPLGPKSWHSSMERAAENLRESLAALRRQASALLLAEPDPTASDLSELQHSASHGVDEESAGNRLSVRLGEPSAEIILLRKVDETTVCTVSAGEQTRIPLDRAPSAKRMKDAVLDQAIRLPLRMVPIEKLFLPAAWKHALWCQRLRVLVLSGRDGSVRESGKSFVYSSEAGWTHQNRDT</sequence>
<evidence type="ECO:0000256" key="6">
    <source>
        <dbReference type="ARBA" id="ARBA00022801"/>
    </source>
</evidence>
<keyword evidence="4" id="KW-0479">Metal-binding</keyword>
<dbReference type="InterPro" id="IPR006483">
    <property type="entry name" value="CRISPR-assoc_Cas3_HD"/>
</dbReference>
<dbReference type="InterPro" id="IPR054712">
    <property type="entry name" value="Cas3-like_dom"/>
</dbReference>
<evidence type="ECO:0000259" key="12">
    <source>
        <dbReference type="PROSITE" id="PS51192"/>
    </source>
</evidence>